<evidence type="ECO:0000256" key="18">
    <source>
        <dbReference type="ARBA" id="ARBA00023170"/>
    </source>
</evidence>
<evidence type="ECO:0000259" key="23">
    <source>
        <dbReference type="PROSITE" id="PS51843"/>
    </source>
</evidence>
<dbReference type="InterPro" id="IPR017972">
    <property type="entry name" value="Cyt_P450_CS"/>
</dbReference>
<dbReference type="PANTHER" id="PTHR24284">
    <property type="entry name" value="CYTOCHROME P450 FAMILY"/>
    <property type="match status" value="1"/>
</dbReference>
<dbReference type="GO" id="GO:0016705">
    <property type="term" value="F:oxidoreductase activity, acting on paired donors, with incorporation or reduction of molecular oxygen"/>
    <property type="evidence" value="ECO:0007669"/>
    <property type="project" value="InterPro"/>
</dbReference>
<evidence type="ECO:0000256" key="21">
    <source>
        <dbReference type="SAM" id="Phobius"/>
    </source>
</evidence>
<evidence type="ECO:0000256" key="13">
    <source>
        <dbReference type="ARBA" id="ARBA00023015"/>
    </source>
</evidence>
<evidence type="ECO:0000256" key="8">
    <source>
        <dbReference type="ARBA" id="ARBA00022824"/>
    </source>
</evidence>
<dbReference type="SMART" id="SM00430">
    <property type="entry name" value="HOLI"/>
    <property type="match status" value="3"/>
</dbReference>
<feature type="domain" description="NR LBD" evidence="23">
    <location>
        <begin position="1369"/>
        <end position="1610"/>
    </location>
</feature>
<dbReference type="SUPFAM" id="SSF48508">
    <property type="entry name" value="Nuclear receptor ligand-binding domain"/>
    <property type="match status" value="3"/>
</dbReference>
<sequence>MNKPQRTSVNAQPRNCLICTVPIQECHLGIDSCRACSVFYKRTIRINKELIRRKKGTDDYVENEPTTSCRKCRFRKFCDVLSRALKEDLNGDDDTDDELESDLGQSPSTSFIDHNSLLCVVRKACEFHAIPDDYAPTAAEIESNQIYYNIHSIAKVFMAALFDFGNETFEDFRSLPPSDKDTYRAVHYFPHCDTGLPGYNFMLNGELIEFFIDDCPHSINKAEAIDACRQNMGQLNRMSKEYYKKVMPSDAEFVLLLGLAFWSHEISTVNGKLAPIVDRNRNTVAKELHVLFKKQGRADYATRLGEVYCLLANLEVRNCLVCEAPILECHFGIDACRACAVFYKRTRVLNRNLIVCKQGDGKCKTTERSTSCRKCRFEKFEWILANGGEQLGEFDDSDECNQHPSSSIIDHRCFSFLPIPLSDTPSLDTIKRGYSLLCLIRKSGEFSTHPRAVDQSIQVFIQVLKGIDSRKRRHASDQADLKPHDSPFVQETYTSLVTNARVFVAAFSDFAEMTFPDFKRLSNKHKRTIVGCSLKLVKMLESTYRAARHFPYCDTAMPSYLTTLTVESVEKLFEDCPHPINKAEVVEEMRRNLSRSIKLTKGYFLNLQISDDEFLALLGLAFWNEDIIHADGSLTEIVERNRSSIMREWRLVYSKNGIEDYASRIGELFCFLNAVSLSHEDLRVYQLLKIHAPVLFAECRSQNVTWVSIHVGLALSYPKGPRPYPIVGNLRQLKSETIHLEIRELSLKYGPIFTVFLPTPVVIITNYEGVREAYVTKGESLTGRPLIASDEEFSFGFNAGVINANGESWLENRRLTITILRDFGMGKRLMEQKVHLSITEYLRHLASIEDEDNVDLGWPTQLMISNIINETLFGFRYPYNDCQPLVDFAEAFAVLSESSLSNLIVRFSSYTHRFLQKIPQLKELTRKVHGENIHKMKSYIENNTDRAMESFDENGDDECFVHAYSRKIGSSPNLTKMQLYAVCLDVFAAGQEKGTTTLRWAMLLLAANQEIQERARDEIVRVVGVDRLPSTADKHLLPYTSAVVHEVQRRANIIQVNVNRRTTEDVEIMIMAHDPIFENPEEFRPERYLSENGKTMRKDLVDRTLPFSMGKRQCVGEGLARVELFLCIAATLQHYRILPSSDEPIDLENLASNVNRKPKQQNLKIVPVISVSKSEEGINRDYAGRRDCEESAQLLRLCLHILILSRSIDPQNMDRVNKDRNCLICSVPIAECHLQLGIDSCRACAVFYKRIRSTNRPPKKCKGGEGKCIEKYASTSCRKCRYDRFSEVMNNAADCDDEFVRSFVQIPEIPQVICDPEELCRPKEIHVETAFIDHSKFLEDQPSCSDTPLLDKIISESLMCQTRKSGETATKPVSYHLSQGEFDGSKIRFVPTTYSMIVPNYRIFASALYDFAKMTFPDFSKLSDVNRGYCIANSFQQVSLIESNYRSAHHFPKDIDTYFAIYTTFMNDESIQSFLDDCPFETNTQEAIESFKVAMARTKSMNREFFCRVKPDDVEFLALLGLSFWNTEVAIVNEELSETVEQNRDAILKELQRVYKARRKKDYAARLGELFALLDNIVENVTLIQHDIEVYKLHNLFNEAFPAECMDPEIPESFIQALVNNSFFCLLFTPFLLPSIVFYMFTFCSMFTIPMPFTFLNTPVDLQLQLLKKLNLSWAIENRNFEVIYGPEQISIARIGAVSLILNVIIFGLFMVILLVITLKLAIQSRGRMIEQHNQKAIKARLKNGAVIVAQLFVSSTFGFLPLTIFLISIALGADKPTQAAIPLLFILSYFVSLSHLALITIASLLVIGICRYYSFVSRFPQGPFPLPFIGNLDRPEFISGLKNYLWTEKHRQNIRKGKEYPPIYTIFMSFPYVQINDFDVLREAFIEKGQTVSLENPEVTTFLGDEFAGQPDDEYLLEGAEKSRDFNYERLWDVMEELVRVTQWLLTLSANILFSVYCSYYIRFAYPYLISWSILTRLLTNVDMLANVINEVIFGYRYRYDDCIPLMDCVTRFNEFMESLSENIGVALGMTWPLFGKLPWIGWHILGRIKYEMHEINQYVVQNVGRMLKDYNVDDEPTCFAHAYKQRMQDNKNCRTIRVINDF</sequence>
<evidence type="ECO:0000256" key="10">
    <source>
        <dbReference type="ARBA" id="ARBA00022848"/>
    </source>
</evidence>
<protein>
    <recommendedName>
        <fullName evidence="26">G protein-coupled receptor</fullName>
    </recommendedName>
</protein>
<evidence type="ECO:0000256" key="16">
    <source>
        <dbReference type="ARBA" id="ARBA00023136"/>
    </source>
</evidence>
<dbReference type="GO" id="GO:0005789">
    <property type="term" value="C:endoplasmic reticulum membrane"/>
    <property type="evidence" value="ECO:0007669"/>
    <property type="project" value="UniProtKB-SubCell"/>
</dbReference>
<keyword evidence="12 20" id="KW-0408">Iron</keyword>
<dbReference type="GO" id="GO:0005506">
    <property type="term" value="F:iron ion binding"/>
    <property type="evidence" value="ECO:0007669"/>
    <property type="project" value="InterPro"/>
</dbReference>
<evidence type="ECO:0000256" key="3">
    <source>
        <dbReference type="ARBA" id="ARBA00004406"/>
    </source>
</evidence>
<dbReference type="FunFam" id="1.10.630.10:FF:000238">
    <property type="entry name" value="Cytochrome P450 2A6"/>
    <property type="match status" value="1"/>
</dbReference>
<dbReference type="Pfam" id="PF00104">
    <property type="entry name" value="Hormone_recep"/>
    <property type="match status" value="3"/>
</dbReference>
<keyword evidence="14" id="KW-0503">Monooxygenase</keyword>
<dbReference type="Pfam" id="PF00105">
    <property type="entry name" value="zf-C4"/>
    <property type="match status" value="3"/>
</dbReference>
<dbReference type="PROSITE" id="PS51030">
    <property type="entry name" value="NUCLEAR_REC_DBD_2"/>
    <property type="match status" value="3"/>
</dbReference>
<evidence type="ECO:0000256" key="14">
    <source>
        <dbReference type="ARBA" id="ARBA00023033"/>
    </source>
</evidence>
<keyword evidence="19" id="KW-0539">Nucleus</keyword>
<dbReference type="InterPro" id="IPR000536">
    <property type="entry name" value="Nucl_hrmn_rcpt_lig-bd"/>
</dbReference>
<proteinExistence type="inferred from homology"/>
<dbReference type="PROSITE" id="PS51843">
    <property type="entry name" value="NR_LBD"/>
    <property type="match status" value="1"/>
</dbReference>
<evidence type="ECO:0000256" key="17">
    <source>
        <dbReference type="ARBA" id="ARBA00023163"/>
    </source>
</evidence>
<evidence type="ECO:0000256" key="5">
    <source>
        <dbReference type="ARBA" id="ARBA00022617"/>
    </source>
</evidence>
<dbReference type="GO" id="GO:0020037">
    <property type="term" value="F:heme binding"/>
    <property type="evidence" value="ECO:0007669"/>
    <property type="project" value="InterPro"/>
</dbReference>
<dbReference type="PROSITE" id="PS00086">
    <property type="entry name" value="CYTOCHROME_P450"/>
    <property type="match status" value="1"/>
</dbReference>
<evidence type="ECO:0000313" key="25">
    <source>
        <dbReference type="Proteomes" id="UP000005239"/>
    </source>
</evidence>
<dbReference type="InterPro" id="IPR035500">
    <property type="entry name" value="NHR-like_dom_sf"/>
</dbReference>
<dbReference type="GO" id="GO:0008270">
    <property type="term" value="F:zinc ion binding"/>
    <property type="evidence" value="ECO:0007669"/>
    <property type="project" value="UniProtKB-KW"/>
</dbReference>
<comment type="similarity">
    <text evidence="4">Belongs to the cytochrome P450 family.</text>
</comment>
<feature type="transmembrane region" description="Helical" evidence="21">
    <location>
        <begin position="1700"/>
        <end position="1723"/>
    </location>
</feature>
<evidence type="ECO:0000256" key="19">
    <source>
        <dbReference type="ARBA" id="ARBA00023242"/>
    </source>
</evidence>
<dbReference type="InterPro" id="IPR002401">
    <property type="entry name" value="Cyt_P450_E_grp-I"/>
</dbReference>
<organism evidence="24 25">
    <name type="scientific">Pristionchus pacificus</name>
    <name type="common">Parasitic nematode worm</name>
    <dbReference type="NCBI Taxonomy" id="54126"/>
    <lineage>
        <taxon>Eukaryota</taxon>
        <taxon>Metazoa</taxon>
        <taxon>Ecdysozoa</taxon>
        <taxon>Nematoda</taxon>
        <taxon>Chromadorea</taxon>
        <taxon>Rhabditida</taxon>
        <taxon>Rhabditina</taxon>
        <taxon>Diplogasteromorpha</taxon>
        <taxon>Diplogasteroidea</taxon>
        <taxon>Neodiplogasteridae</taxon>
        <taxon>Pristionchus</taxon>
    </lineage>
</organism>
<feature type="domain" description="Nuclear receptor" evidence="22">
    <location>
        <begin position="1219"/>
        <end position="1302"/>
    </location>
</feature>
<keyword evidence="21" id="KW-1133">Transmembrane helix</keyword>
<keyword evidence="17" id="KW-0804">Transcription</keyword>
<evidence type="ECO:0000256" key="9">
    <source>
        <dbReference type="ARBA" id="ARBA00022833"/>
    </source>
</evidence>
<feature type="domain" description="Nuclear receptor" evidence="22">
    <location>
        <begin position="13"/>
        <end position="92"/>
    </location>
</feature>
<keyword evidence="5 20" id="KW-0349">Heme</keyword>
<dbReference type="EnsemblMetazoa" id="PPA13767.1">
    <property type="protein sequence ID" value="PPA13767.1"/>
    <property type="gene ID" value="WBGene00103321"/>
</dbReference>
<evidence type="ECO:0000259" key="22">
    <source>
        <dbReference type="PROSITE" id="PS51030"/>
    </source>
</evidence>
<dbReference type="Gene3D" id="3.30.50.10">
    <property type="entry name" value="Erythroid Transcription Factor GATA-1, subunit A"/>
    <property type="match status" value="3"/>
</dbReference>
<feature type="transmembrane region" description="Helical" evidence="21">
    <location>
        <begin position="1744"/>
        <end position="1772"/>
    </location>
</feature>
<comment type="cofactor">
    <cofactor evidence="1 20">
        <name>heme</name>
        <dbReference type="ChEBI" id="CHEBI:30413"/>
    </cofactor>
</comment>
<dbReference type="SMART" id="SM00399">
    <property type="entry name" value="ZnF_C4"/>
    <property type="match status" value="3"/>
</dbReference>
<dbReference type="GO" id="GO:0004497">
    <property type="term" value="F:monooxygenase activity"/>
    <property type="evidence" value="ECO:0007669"/>
    <property type="project" value="UniProtKB-KW"/>
</dbReference>
<gene>
    <name evidence="24" type="primary">WBGene00103321</name>
</gene>
<dbReference type="SUPFAM" id="SSF48264">
    <property type="entry name" value="Cytochrome P450"/>
    <property type="match status" value="2"/>
</dbReference>
<reference evidence="24" key="2">
    <citation type="submission" date="2022-06" db="UniProtKB">
        <authorList>
            <consortium name="EnsemblMetazoa"/>
        </authorList>
    </citation>
    <scope>IDENTIFICATION</scope>
    <source>
        <strain evidence="24">PS312</strain>
    </source>
</reference>
<evidence type="ECO:0000313" key="24">
    <source>
        <dbReference type="EnsemblMetazoa" id="PPA13767.1"/>
    </source>
</evidence>
<dbReference type="PRINTS" id="PR00385">
    <property type="entry name" value="P450"/>
</dbReference>
<evidence type="ECO:0000256" key="7">
    <source>
        <dbReference type="ARBA" id="ARBA00022771"/>
    </source>
</evidence>
<feature type="binding site" description="axial binding residue" evidence="20">
    <location>
        <position position="1114"/>
    </location>
    <ligand>
        <name>heme</name>
        <dbReference type="ChEBI" id="CHEBI:30413"/>
    </ligand>
    <ligandPart>
        <name>Fe</name>
        <dbReference type="ChEBI" id="CHEBI:18248"/>
    </ligandPart>
</feature>
<feature type="domain" description="Nuclear receptor" evidence="22">
    <location>
        <begin position="316"/>
        <end position="379"/>
    </location>
</feature>
<comment type="subcellular location">
    <subcellularLocation>
        <location evidence="3">Endoplasmic reticulum membrane</location>
        <topology evidence="3">Peripheral membrane protein</topology>
    </subcellularLocation>
    <subcellularLocation>
        <location evidence="2">Microsome membrane</location>
        <topology evidence="2">Peripheral membrane protein</topology>
    </subcellularLocation>
</comment>
<dbReference type="InterPro" id="IPR001128">
    <property type="entry name" value="Cyt_P450"/>
</dbReference>
<keyword evidence="7" id="KW-0863">Zinc-finger</keyword>
<keyword evidence="16 21" id="KW-0472">Membrane</keyword>
<dbReference type="GO" id="GO:0043565">
    <property type="term" value="F:sequence-specific DNA binding"/>
    <property type="evidence" value="ECO:0007669"/>
    <property type="project" value="InterPro"/>
</dbReference>
<evidence type="ECO:0000256" key="4">
    <source>
        <dbReference type="ARBA" id="ARBA00010617"/>
    </source>
</evidence>
<feature type="transmembrane region" description="Helical" evidence="21">
    <location>
        <begin position="1945"/>
        <end position="1963"/>
    </location>
</feature>
<keyword evidence="9" id="KW-0862">Zinc</keyword>
<keyword evidence="11" id="KW-0560">Oxidoreductase</keyword>
<keyword evidence="18" id="KW-0675">Receptor</keyword>
<keyword evidence="15" id="KW-0238">DNA-binding</keyword>
<dbReference type="GO" id="GO:0003700">
    <property type="term" value="F:DNA-binding transcription factor activity"/>
    <property type="evidence" value="ECO:0007669"/>
    <property type="project" value="InterPro"/>
</dbReference>
<dbReference type="Gene3D" id="1.10.630.10">
    <property type="entry name" value="Cytochrome P450"/>
    <property type="match status" value="2"/>
</dbReference>
<dbReference type="InterPro" id="IPR001628">
    <property type="entry name" value="Znf_hrmn_rcpt"/>
</dbReference>
<name>A0A8R1YEZ6_PRIPA</name>
<evidence type="ECO:0000256" key="20">
    <source>
        <dbReference type="PIRSR" id="PIRSR602401-1"/>
    </source>
</evidence>
<dbReference type="SUPFAM" id="SSF57716">
    <property type="entry name" value="Glucocorticoid receptor-like (DNA-binding domain)"/>
    <property type="match status" value="3"/>
</dbReference>
<keyword evidence="21" id="KW-0812">Transmembrane</keyword>
<keyword evidence="25" id="KW-1185">Reference proteome</keyword>
<keyword evidence="10" id="KW-0492">Microsome</keyword>
<dbReference type="PRINTS" id="PR00463">
    <property type="entry name" value="EP450I"/>
</dbReference>
<dbReference type="PANTHER" id="PTHR24284:SF1">
    <property type="entry name" value="CYTOCHROME P450 FAMILY"/>
    <property type="match status" value="1"/>
</dbReference>
<dbReference type="Proteomes" id="UP000005239">
    <property type="component" value="Unassembled WGS sequence"/>
</dbReference>
<keyword evidence="6 20" id="KW-0479">Metal-binding</keyword>
<evidence type="ECO:0000256" key="1">
    <source>
        <dbReference type="ARBA" id="ARBA00001971"/>
    </source>
</evidence>
<evidence type="ECO:0000256" key="2">
    <source>
        <dbReference type="ARBA" id="ARBA00004174"/>
    </source>
</evidence>
<dbReference type="Pfam" id="PF00067">
    <property type="entry name" value="p450"/>
    <property type="match status" value="1"/>
</dbReference>
<evidence type="ECO:0000256" key="12">
    <source>
        <dbReference type="ARBA" id="ARBA00023004"/>
    </source>
</evidence>
<feature type="transmembrane region" description="Helical" evidence="21">
    <location>
        <begin position="1784"/>
        <end position="1811"/>
    </location>
</feature>
<reference evidence="25" key="1">
    <citation type="journal article" date="2008" name="Nat. Genet.">
        <title>The Pristionchus pacificus genome provides a unique perspective on nematode lifestyle and parasitism.</title>
        <authorList>
            <person name="Dieterich C."/>
            <person name="Clifton S.W."/>
            <person name="Schuster L.N."/>
            <person name="Chinwalla A."/>
            <person name="Delehaunty K."/>
            <person name="Dinkelacker I."/>
            <person name="Fulton L."/>
            <person name="Fulton R."/>
            <person name="Godfrey J."/>
            <person name="Minx P."/>
            <person name="Mitreva M."/>
            <person name="Roeseler W."/>
            <person name="Tian H."/>
            <person name="Witte H."/>
            <person name="Yang S.P."/>
            <person name="Wilson R.K."/>
            <person name="Sommer R.J."/>
        </authorList>
    </citation>
    <scope>NUCLEOTIDE SEQUENCE [LARGE SCALE GENOMIC DNA]</scope>
    <source>
        <strain evidence="25">PS312</strain>
    </source>
</reference>
<keyword evidence="8" id="KW-0256">Endoplasmic reticulum</keyword>
<evidence type="ECO:0008006" key="26">
    <source>
        <dbReference type="Google" id="ProtNLM"/>
    </source>
</evidence>
<evidence type="ECO:0000256" key="15">
    <source>
        <dbReference type="ARBA" id="ARBA00023125"/>
    </source>
</evidence>
<evidence type="ECO:0000256" key="11">
    <source>
        <dbReference type="ARBA" id="ARBA00023002"/>
    </source>
</evidence>
<keyword evidence="13" id="KW-0805">Transcription regulation</keyword>
<dbReference type="Gene3D" id="1.10.565.10">
    <property type="entry name" value="Retinoid X Receptor"/>
    <property type="match status" value="2"/>
</dbReference>
<dbReference type="InterPro" id="IPR013088">
    <property type="entry name" value="Znf_NHR/GATA"/>
</dbReference>
<evidence type="ECO:0000256" key="6">
    <source>
        <dbReference type="ARBA" id="ARBA00022723"/>
    </source>
</evidence>
<dbReference type="InterPro" id="IPR036396">
    <property type="entry name" value="Cyt_P450_sf"/>
</dbReference>
<accession>A0A8R1YEZ6</accession>